<protein>
    <submittedName>
        <fullName evidence="2">Uncharacterized protein</fullName>
    </submittedName>
</protein>
<feature type="transmembrane region" description="Helical" evidence="1">
    <location>
        <begin position="15"/>
        <end position="36"/>
    </location>
</feature>
<evidence type="ECO:0000313" key="2">
    <source>
        <dbReference type="EMBL" id="KKK58884.1"/>
    </source>
</evidence>
<dbReference type="EMBL" id="LAZR01063751">
    <property type="protein sequence ID" value="KKK58884.1"/>
    <property type="molecule type" value="Genomic_DNA"/>
</dbReference>
<gene>
    <name evidence="2" type="ORF">LCGC14_3039930</name>
</gene>
<sequence length="111" mass="11580">MQDAKQRPMVVVDRYTRVCLTAIAALLTVLVIGLWAEGPIAPDPAGAAGAVRGVDFTTGGSPPAQRAAMITALKATNKKLDKMISVLTSGEVKVIVVEGKNARAKAKKPAR</sequence>
<accession>A0A0F8YXY8</accession>
<evidence type="ECO:0000256" key="1">
    <source>
        <dbReference type="SAM" id="Phobius"/>
    </source>
</evidence>
<keyword evidence="1" id="KW-1133">Transmembrane helix</keyword>
<reference evidence="2" key="1">
    <citation type="journal article" date="2015" name="Nature">
        <title>Complex archaea that bridge the gap between prokaryotes and eukaryotes.</title>
        <authorList>
            <person name="Spang A."/>
            <person name="Saw J.H."/>
            <person name="Jorgensen S.L."/>
            <person name="Zaremba-Niedzwiedzka K."/>
            <person name="Martijn J."/>
            <person name="Lind A.E."/>
            <person name="van Eijk R."/>
            <person name="Schleper C."/>
            <person name="Guy L."/>
            <person name="Ettema T.J."/>
        </authorList>
    </citation>
    <scope>NUCLEOTIDE SEQUENCE</scope>
</reference>
<dbReference type="AlphaFoldDB" id="A0A0F8YXY8"/>
<organism evidence="2">
    <name type="scientific">marine sediment metagenome</name>
    <dbReference type="NCBI Taxonomy" id="412755"/>
    <lineage>
        <taxon>unclassified sequences</taxon>
        <taxon>metagenomes</taxon>
        <taxon>ecological metagenomes</taxon>
    </lineage>
</organism>
<keyword evidence="1" id="KW-0812">Transmembrane</keyword>
<name>A0A0F8YXY8_9ZZZZ</name>
<comment type="caution">
    <text evidence="2">The sequence shown here is derived from an EMBL/GenBank/DDBJ whole genome shotgun (WGS) entry which is preliminary data.</text>
</comment>
<proteinExistence type="predicted"/>
<keyword evidence="1" id="KW-0472">Membrane</keyword>